<keyword evidence="1" id="KW-1133">Transmembrane helix</keyword>
<proteinExistence type="predicted"/>
<dbReference type="Proteomes" id="UP001254848">
    <property type="component" value="Unassembled WGS sequence"/>
</dbReference>
<keyword evidence="1" id="KW-0812">Transmembrane</keyword>
<sequence length="66" mass="7383">MTQSLGNPDKFKMMLSGSVVAAAMYCYVDFVLGVGDVYPEMLQDEIMTGLLGLGLALVWYRFRGRR</sequence>
<evidence type="ECO:0000313" key="3">
    <source>
        <dbReference type="Proteomes" id="UP001254848"/>
    </source>
</evidence>
<organism evidence="2 3">
    <name type="scientific">Anaeroselena agilis</name>
    <dbReference type="NCBI Taxonomy" id="3063788"/>
    <lineage>
        <taxon>Bacteria</taxon>
        <taxon>Bacillati</taxon>
        <taxon>Bacillota</taxon>
        <taxon>Negativicutes</taxon>
        <taxon>Acetonemataceae</taxon>
        <taxon>Anaeroselena</taxon>
    </lineage>
</organism>
<feature type="transmembrane region" description="Helical" evidence="1">
    <location>
        <begin position="12"/>
        <end position="34"/>
    </location>
</feature>
<name>A0ABU3P3M3_9FIRM</name>
<evidence type="ECO:0000313" key="2">
    <source>
        <dbReference type="EMBL" id="MDT8903644.1"/>
    </source>
</evidence>
<keyword evidence="1" id="KW-0472">Membrane</keyword>
<reference evidence="2 3" key="1">
    <citation type="submission" date="2023-07" db="EMBL/GenBank/DDBJ databases">
        <title>The novel representative of Negativicutes class, Anaeroselena agilis gen. nov. sp. nov.</title>
        <authorList>
            <person name="Prokofeva M.I."/>
            <person name="Elcheninov A.G."/>
            <person name="Klyukina A."/>
            <person name="Kublanov I.V."/>
            <person name="Frolov E.N."/>
            <person name="Podosokorskaya O.A."/>
        </authorList>
    </citation>
    <scope>NUCLEOTIDE SEQUENCE [LARGE SCALE GENOMIC DNA]</scope>
    <source>
        <strain evidence="2 3">4137-cl</strain>
    </source>
</reference>
<protein>
    <submittedName>
        <fullName evidence="2">Uncharacterized protein</fullName>
    </submittedName>
</protein>
<feature type="transmembrane region" description="Helical" evidence="1">
    <location>
        <begin position="46"/>
        <end position="62"/>
    </location>
</feature>
<accession>A0ABU3P3M3</accession>
<gene>
    <name evidence="2" type="ORF">Q4T40_20650</name>
</gene>
<dbReference type="RefSeq" id="WP_413782095.1">
    <property type="nucleotide sequence ID" value="NZ_JAUOZS010000001.1"/>
</dbReference>
<keyword evidence="3" id="KW-1185">Reference proteome</keyword>
<comment type="caution">
    <text evidence="2">The sequence shown here is derived from an EMBL/GenBank/DDBJ whole genome shotgun (WGS) entry which is preliminary data.</text>
</comment>
<dbReference type="EMBL" id="JAUOZS010000001">
    <property type="protein sequence ID" value="MDT8903644.1"/>
    <property type="molecule type" value="Genomic_DNA"/>
</dbReference>
<evidence type="ECO:0000256" key="1">
    <source>
        <dbReference type="SAM" id="Phobius"/>
    </source>
</evidence>